<keyword evidence="3" id="KW-0238">DNA-binding</keyword>
<sequence>MNIELRHLRYFIAVAEELHFGRAALRLNISQPPLSQQVRKLEQEIGARLFARTNRSVRLTAAGQQFLQDARTILVSVEQAAERAARLHLGDEGELRVGFTSSAPFIAAVSDALSTFRQRFPNVHIQMQEINTRQQLEPLNDGRLDLGVMRNTPLPETLEYRLLLREPLCAVVHRDHPLASWQQVSIQALSAEPFIFFDARGGTALYSEILTLLQRYHIQPYITQEVGEAMTILGLVSTGLGISILPASFSRVRLADVVWIPLQETDALSEVWLVWSKQREVSAAMQHMMKFLFND</sequence>
<evidence type="ECO:0000256" key="3">
    <source>
        <dbReference type="ARBA" id="ARBA00023125"/>
    </source>
</evidence>
<proteinExistence type="inferred from homology"/>
<reference evidence="6 7" key="1">
    <citation type="submission" date="2020-06" db="EMBL/GenBank/DDBJ databases">
        <title>Genome sequence of Paramixta manurensis strain PD-1.</title>
        <authorList>
            <person name="Lee C.W."/>
            <person name="Kim J."/>
        </authorList>
    </citation>
    <scope>NUCLEOTIDE SEQUENCE [LARGE SCALE GENOMIC DNA]</scope>
    <source>
        <strain evidence="6 7">PD-1</strain>
    </source>
</reference>
<dbReference type="Gene3D" id="1.10.10.10">
    <property type="entry name" value="Winged helix-like DNA-binding domain superfamily/Winged helix DNA-binding domain"/>
    <property type="match status" value="1"/>
</dbReference>
<dbReference type="Pfam" id="PF03466">
    <property type="entry name" value="LysR_substrate"/>
    <property type="match status" value="1"/>
</dbReference>
<evidence type="ECO:0000256" key="4">
    <source>
        <dbReference type="ARBA" id="ARBA00023163"/>
    </source>
</evidence>
<dbReference type="InterPro" id="IPR005119">
    <property type="entry name" value="LysR_subst-bd"/>
</dbReference>
<evidence type="ECO:0000313" key="7">
    <source>
        <dbReference type="Proteomes" id="UP000505325"/>
    </source>
</evidence>
<dbReference type="Pfam" id="PF00126">
    <property type="entry name" value="HTH_1"/>
    <property type="match status" value="1"/>
</dbReference>
<dbReference type="PROSITE" id="PS50931">
    <property type="entry name" value="HTH_LYSR"/>
    <property type="match status" value="1"/>
</dbReference>
<dbReference type="SUPFAM" id="SSF53850">
    <property type="entry name" value="Periplasmic binding protein-like II"/>
    <property type="match status" value="1"/>
</dbReference>
<organism evidence="6 7">
    <name type="scientific">Paramixta manurensis</name>
    <dbReference type="NCBI Taxonomy" id="2740817"/>
    <lineage>
        <taxon>Bacteria</taxon>
        <taxon>Pseudomonadati</taxon>
        <taxon>Pseudomonadota</taxon>
        <taxon>Gammaproteobacteria</taxon>
        <taxon>Enterobacterales</taxon>
        <taxon>Erwiniaceae</taxon>
        <taxon>Paramixta</taxon>
    </lineage>
</organism>
<feature type="domain" description="HTH lysR-type" evidence="5">
    <location>
        <begin position="3"/>
        <end position="60"/>
    </location>
</feature>
<dbReference type="AlphaFoldDB" id="A0A6M8UDX2"/>
<dbReference type="GO" id="GO:0032993">
    <property type="term" value="C:protein-DNA complex"/>
    <property type="evidence" value="ECO:0007669"/>
    <property type="project" value="TreeGrafter"/>
</dbReference>
<protein>
    <submittedName>
        <fullName evidence="6">LysR family transcriptional regulator</fullName>
    </submittedName>
</protein>
<keyword evidence="4" id="KW-0804">Transcription</keyword>
<dbReference type="Proteomes" id="UP000505325">
    <property type="component" value="Chromosome"/>
</dbReference>
<evidence type="ECO:0000259" key="5">
    <source>
        <dbReference type="PROSITE" id="PS50931"/>
    </source>
</evidence>
<accession>A0A6M8UDX2</accession>
<evidence type="ECO:0000256" key="1">
    <source>
        <dbReference type="ARBA" id="ARBA00009437"/>
    </source>
</evidence>
<dbReference type="GO" id="GO:0003700">
    <property type="term" value="F:DNA-binding transcription factor activity"/>
    <property type="evidence" value="ECO:0007669"/>
    <property type="project" value="InterPro"/>
</dbReference>
<dbReference type="PANTHER" id="PTHR30346:SF17">
    <property type="entry name" value="LYSR FAMILY TRANSCRIPTIONAL REGULATOR"/>
    <property type="match status" value="1"/>
</dbReference>
<keyword evidence="2" id="KW-0805">Transcription regulation</keyword>
<gene>
    <name evidence="6" type="ORF">PMPD1_2155</name>
</gene>
<dbReference type="PANTHER" id="PTHR30346">
    <property type="entry name" value="TRANSCRIPTIONAL DUAL REGULATOR HCAR-RELATED"/>
    <property type="match status" value="1"/>
</dbReference>
<keyword evidence="7" id="KW-1185">Reference proteome</keyword>
<dbReference type="InterPro" id="IPR000847">
    <property type="entry name" value="LysR_HTH_N"/>
</dbReference>
<dbReference type="RefSeq" id="WP_173634072.1">
    <property type="nucleotide sequence ID" value="NZ_CP054212.1"/>
</dbReference>
<dbReference type="KEGG" id="pmak:PMPD1_2155"/>
<dbReference type="CDD" id="cd08414">
    <property type="entry name" value="PBP2_LTTR_aromatics_like"/>
    <property type="match status" value="1"/>
</dbReference>
<evidence type="ECO:0000256" key="2">
    <source>
        <dbReference type="ARBA" id="ARBA00023015"/>
    </source>
</evidence>
<dbReference type="Gene3D" id="3.40.190.10">
    <property type="entry name" value="Periplasmic binding protein-like II"/>
    <property type="match status" value="2"/>
</dbReference>
<name>A0A6M8UDX2_9GAMM</name>
<comment type="similarity">
    <text evidence="1">Belongs to the LysR transcriptional regulatory family.</text>
</comment>
<evidence type="ECO:0000313" key="6">
    <source>
        <dbReference type="EMBL" id="QKJ87101.1"/>
    </source>
</evidence>
<dbReference type="PRINTS" id="PR00039">
    <property type="entry name" value="HTHLYSR"/>
</dbReference>
<dbReference type="InterPro" id="IPR036390">
    <property type="entry name" value="WH_DNA-bd_sf"/>
</dbReference>
<dbReference type="SUPFAM" id="SSF46785">
    <property type="entry name" value="Winged helix' DNA-binding domain"/>
    <property type="match status" value="1"/>
</dbReference>
<dbReference type="GO" id="GO:0003677">
    <property type="term" value="F:DNA binding"/>
    <property type="evidence" value="ECO:0007669"/>
    <property type="project" value="UniProtKB-KW"/>
</dbReference>
<dbReference type="EMBL" id="CP054212">
    <property type="protein sequence ID" value="QKJ87101.1"/>
    <property type="molecule type" value="Genomic_DNA"/>
</dbReference>
<dbReference type="InterPro" id="IPR036388">
    <property type="entry name" value="WH-like_DNA-bd_sf"/>
</dbReference>
<dbReference type="FunFam" id="1.10.10.10:FF:000001">
    <property type="entry name" value="LysR family transcriptional regulator"/>
    <property type="match status" value="1"/>
</dbReference>